<evidence type="ECO:0000313" key="7">
    <source>
        <dbReference type="Proteomes" id="UP000307790"/>
    </source>
</evidence>
<dbReference type="PROSITE" id="PS51898">
    <property type="entry name" value="TYR_RECOMBINASE"/>
    <property type="match status" value="1"/>
</dbReference>
<dbReference type="PANTHER" id="PTHR30629">
    <property type="entry name" value="PROPHAGE INTEGRASE"/>
    <property type="match status" value="1"/>
</dbReference>
<feature type="domain" description="Tyr recombinase" evidence="5">
    <location>
        <begin position="204"/>
        <end position="378"/>
    </location>
</feature>
<dbReference type="InterPro" id="IPR050808">
    <property type="entry name" value="Phage_Integrase"/>
</dbReference>
<reference evidence="6 7" key="1">
    <citation type="submission" date="2019-05" db="EMBL/GenBank/DDBJ databases">
        <title>Genome sequences of Thalassotalea litorea 1K03283.</title>
        <authorList>
            <person name="Zhang D."/>
        </authorList>
    </citation>
    <scope>NUCLEOTIDE SEQUENCE [LARGE SCALE GENOMIC DNA]</scope>
    <source>
        <strain evidence="6 7">MCCC 1K03283</strain>
    </source>
</reference>
<evidence type="ECO:0000256" key="4">
    <source>
        <dbReference type="ARBA" id="ARBA00023172"/>
    </source>
</evidence>
<dbReference type="InterPro" id="IPR011010">
    <property type="entry name" value="DNA_brk_join_enz"/>
</dbReference>
<dbReference type="PANTHER" id="PTHR30629:SF6">
    <property type="entry name" value="PROPHAGE INTEGRASE INTA-RELATED"/>
    <property type="match status" value="1"/>
</dbReference>
<evidence type="ECO:0000256" key="2">
    <source>
        <dbReference type="ARBA" id="ARBA00022908"/>
    </source>
</evidence>
<dbReference type="OrthoDB" id="9795573at2"/>
<evidence type="ECO:0000256" key="1">
    <source>
        <dbReference type="ARBA" id="ARBA00008857"/>
    </source>
</evidence>
<dbReference type="RefSeq" id="WP_138321273.1">
    <property type="nucleotide sequence ID" value="NZ_VCBC01000018.1"/>
</dbReference>
<dbReference type="GO" id="GO:0003677">
    <property type="term" value="F:DNA binding"/>
    <property type="evidence" value="ECO:0007669"/>
    <property type="project" value="UniProtKB-KW"/>
</dbReference>
<dbReference type="Pfam" id="PF00589">
    <property type="entry name" value="Phage_integrase"/>
    <property type="match status" value="1"/>
</dbReference>
<dbReference type="EMBL" id="VCBC01000018">
    <property type="protein sequence ID" value="TLU61208.1"/>
    <property type="molecule type" value="Genomic_DNA"/>
</dbReference>
<sequence>MLVRLPLNESAIKAQARIADTSEVRCTRHPHLKLRFHKSRTSGTWLVWSNAQWNVIGHWPQISLQRIVQGLPDIALRLAVSSNDIAINQFETVADLLTWYVTRCQADGHLSQTRKSTIESSVRLHICPKLGFTRIDMLTKSILDKKLIWPLQQTLSMGTVIKYFNILKAAFSQAHKLEYININPLSNIAIKDFGRFKQLPRAARLQPVMLPEILASLTKAPVPTRVLMLMQLVFGTRVGETRQAKWRDLTLTDDGVWHIPANHTKTGQSHQLPIPAPMVAFLQHYQHWLNERGELSVYLLPSANGSGPMTHDDASYRYKVFSEGMFSSHDVRKCARSCWAEQGVDFLVAERLLNHSLGKVAETYIDTQVRQWQRQAIVNHAKWLVACHAHCFAWPCN</sequence>
<dbReference type="InterPro" id="IPR010998">
    <property type="entry name" value="Integrase_recombinase_N"/>
</dbReference>
<keyword evidence="2" id="KW-0229">DNA integration</keyword>
<comment type="caution">
    <text evidence="6">The sequence shown here is derived from an EMBL/GenBank/DDBJ whole genome shotgun (WGS) entry which is preliminary data.</text>
</comment>
<name>A0A5R9IGD9_9GAMM</name>
<dbReference type="Gene3D" id="1.10.443.10">
    <property type="entry name" value="Intergrase catalytic core"/>
    <property type="match status" value="1"/>
</dbReference>
<keyword evidence="3" id="KW-0238">DNA-binding</keyword>
<dbReference type="SUPFAM" id="SSF56349">
    <property type="entry name" value="DNA breaking-rejoining enzymes"/>
    <property type="match status" value="1"/>
</dbReference>
<dbReference type="AlphaFoldDB" id="A0A5R9IGD9"/>
<proteinExistence type="inferred from homology"/>
<keyword evidence="7" id="KW-1185">Reference proteome</keyword>
<accession>A0A5R9IGD9</accession>
<evidence type="ECO:0000313" key="6">
    <source>
        <dbReference type="EMBL" id="TLU61208.1"/>
    </source>
</evidence>
<organism evidence="6 7">
    <name type="scientific">Thalassotalea litorea</name>
    <dbReference type="NCBI Taxonomy" id="2020715"/>
    <lineage>
        <taxon>Bacteria</taxon>
        <taxon>Pseudomonadati</taxon>
        <taxon>Pseudomonadota</taxon>
        <taxon>Gammaproteobacteria</taxon>
        <taxon>Alteromonadales</taxon>
        <taxon>Colwelliaceae</taxon>
        <taxon>Thalassotalea</taxon>
    </lineage>
</organism>
<dbReference type="GO" id="GO:0015074">
    <property type="term" value="P:DNA integration"/>
    <property type="evidence" value="ECO:0007669"/>
    <property type="project" value="UniProtKB-KW"/>
</dbReference>
<dbReference type="InterPro" id="IPR013762">
    <property type="entry name" value="Integrase-like_cat_sf"/>
</dbReference>
<dbReference type="Proteomes" id="UP000307790">
    <property type="component" value="Unassembled WGS sequence"/>
</dbReference>
<dbReference type="InterPro" id="IPR002104">
    <property type="entry name" value="Integrase_catalytic"/>
</dbReference>
<comment type="similarity">
    <text evidence="1">Belongs to the 'phage' integrase family.</text>
</comment>
<protein>
    <recommendedName>
        <fullName evidence="5">Tyr recombinase domain-containing protein</fullName>
    </recommendedName>
</protein>
<evidence type="ECO:0000259" key="5">
    <source>
        <dbReference type="PROSITE" id="PS51898"/>
    </source>
</evidence>
<gene>
    <name evidence="6" type="ORF">FE810_15405</name>
</gene>
<dbReference type="Gene3D" id="1.10.150.130">
    <property type="match status" value="1"/>
</dbReference>
<dbReference type="GO" id="GO:0006310">
    <property type="term" value="P:DNA recombination"/>
    <property type="evidence" value="ECO:0007669"/>
    <property type="project" value="UniProtKB-KW"/>
</dbReference>
<evidence type="ECO:0000256" key="3">
    <source>
        <dbReference type="ARBA" id="ARBA00023125"/>
    </source>
</evidence>
<keyword evidence="4" id="KW-0233">DNA recombination</keyword>